<feature type="region of interest" description="Disordered" evidence="1">
    <location>
        <begin position="430"/>
        <end position="473"/>
    </location>
</feature>
<dbReference type="PANTHER" id="PTHR34814">
    <property type="entry name" value="NITROSOGUANIDINE RESISTANCE PROTEIN SNG1"/>
    <property type="match status" value="1"/>
</dbReference>
<name>A0ABR3T9A5_9PEZI</name>
<evidence type="ECO:0000256" key="2">
    <source>
        <dbReference type="SAM" id="Phobius"/>
    </source>
</evidence>
<keyword evidence="2" id="KW-0472">Membrane</keyword>
<feature type="transmembrane region" description="Helical" evidence="2">
    <location>
        <begin position="227"/>
        <end position="248"/>
    </location>
</feature>
<evidence type="ECO:0000313" key="5">
    <source>
        <dbReference type="Proteomes" id="UP001521116"/>
    </source>
</evidence>
<dbReference type="EMBL" id="JAJVDC020000008">
    <property type="protein sequence ID" value="KAL1636072.1"/>
    <property type="molecule type" value="Genomic_DNA"/>
</dbReference>
<comment type="caution">
    <text evidence="4">The sequence shown here is derived from an EMBL/GenBank/DDBJ whole genome shotgun (WGS) entry which is preliminary data.</text>
</comment>
<protein>
    <recommendedName>
        <fullName evidence="3">DUF3533 domain-containing protein</fullName>
    </recommendedName>
</protein>
<sequence length="473" mass="52669">MAGLPSFFQRSTDRIHRSHEFWNGRRKGFAIAVVMSIVMLDLLFLANLSYLFGTVFNSGKRVHNFKVLMVDFDGGVIGQSVNGAYEQMKGNTFPTIVQHSTSEYPSEADVRKAVCKGNYWGAVYTHRDASSRLSAALAGGDAATSYNPADTITYIWNAVRYPAYASGNIQSPLVQLAGAAAVVYGHLNGTQAAQSVNVSDAAAVQALLNPMQGSAAPIQPTNQGPRVFYNTVGMVMPILMNFFFVMAINGISTSMQFLSRLPRLDNYVIRMSLSLLFSFTASLVMTGYTWAFKEDWAVTGSDFILTWMVLWLFMHINYYIYDFLTAFIPMQFIPFFVFTWIITNVASAVAPYELTPGFFKWGYALPAKEVYDVLTVIWSEGCADYNYRALPILFAWWVVGTVASVFSIQHRCDSAMRNEEAEKAKWERMLIKGDEENNNQNRGESQTRSGAGNADLEKGESQSRTPSTRQGSV</sequence>
<feature type="transmembrane region" description="Helical" evidence="2">
    <location>
        <begin position="303"/>
        <end position="320"/>
    </location>
</feature>
<feature type="compositionally biased region" description="Polar residues" evidence="1">
    <location>
        <begin position="462"/>
        <end position="473"/>
    </location>
</feature>
<dbReference type="Pfam" id="PF12051">
    <property type="entry name" value="DUF3533"/>
    <property type="match status" value="1"/>
</dbReference>
<dbReference type="PANTHER" id="PTHR34814:SF2">
    <property type="entry name" value="DUF3533 DOMAIN-CONTAINING PROTEIN"/>
    <property type="match status" value="1"/>
</dbReference>
<feature type="transmembrane region" description="Helical" evidence="2">
    <location>
        <begin position="29"/>
        <end position="52"/>
    </location>
</feature>
<keyword evidence="2" id="KW-1133">Transmembrane helix</keyword>
<dbReference type="InterPro" id="IPR053001">
    <property type="entry name" value="MNNG_permease-like"/>
</dbReference>
<keyword evidence="5" id="KW-1185">Reference proteome</keyword>
<feature type="transmembrane region" description="Helical" evidence="2">
    <location>
        <begin position="268"/>
        <end position="291"/>
    </location>
</feature>
<feature type="transmembrane region" description="Helical" evidence="2">
    <location>
        <begin position="332"/>
        <end position="352"/>
    </location>
</feature>
<reference evidence="4 5" key="1">
    <citation type="submission" date="2024-02" db="EMBL/GenBank/DDBJ databases">
        <title>De novo assembly and annotation of 12 fungi associated with fruit tree decline syndrome in Ontario, Canada.</title>
        <authorList>
            <person name="Sulman M."/>
            <person name="Ellouze W."/>
            <person name="Ilyukhin E."/>
        </authorList>
    </citation>
    <scope>NUCLEOTIDE SEQUENCE [LARGE SCALE GENOMIC DNA]</scope>
    <source>
        <strain evidence="4 5">M1-105</strain>
    </source>
</reference>
<feature type="compositionally biased region" description="Polar residues" evidence="1">
    <location>
        <begin position="438"/>
        <end position="450"/>
    </location>
</feature>
<organism evidence="4 5">
    <name type="scientific">Neofusicoccum ribis</name>
    <dbReference type="NCBI Taxonomy" id="45134"/>
    <lineage>
        <taxon>Eukaryota</taxon>
        <taxon>Fungi</taxon>
        <taxon>Dikarya</taxon>
        <taxon>Ascomycota</taxon>
        <taxon>Pezizomycotina</taxon>
        <taxon>Dothideomycetes</taxon>
        <taxon>Dothideomycetes incertae sedis</taxon>
        <taxon>Botryosphaeriales</taxon>
        <taxon>Botryosphaeriaceae</taxon>
        <taxon>Neofusicoccum</taxon>
    </lineage>
</organism>
<dbReference type="Proteomes" id="UP001521116">
    <property type="component" value="Unassembled WGS sequence"/>
</dbReference>
<evidence type="ECO:0000259" key="3">
    <source>
        <dbReference type="Pfam" id="PF12051"/>
    </source>
</evidence>
<keyword evidence="2" id="KW-0812">Transmembrane</keyword>
<dbReference type="InterPro" id="IPR022703">
    <property type="entry name" value="DUF3533"/>
</dbReference>
<gene>
    <name evidence="4" type="ORF">SLS56_001424</name>
</gene>
<feature type="transmembrane region" description="Helical" evidence="2">
    <location>
        <begin position="389"/>
        <end position="408"/>
    </location>
</feature>
<evidence type="ECO:0000256" key="1">
    <source>
        <dbReference type="SAM" id="MobiDB-lite"/>
    </source>
</evidence>
<evidence type="ECO:0000313" key="4">
    <source>
        <dbReference type="EMBL" id="KAL1636072.1"/>
    </source>
</evidence>
<feature type="domain" description="DUF3533" evidence="3">
    <location>
        <begin position="37"/>
        <end position="402"/>
    </location>
</feature>
<accession>A0ABR3T9A5</accession>
<proteinExistence type="predicted"/>